<dbReference type="Proteomes" id="UP000030653">
    <property type="component" value="Unassembled WGS sequence"/>
</dbReference>
<feature type="signal peptide" evidence="1">
    <location>
        <begin position="1"/>
        <end position="18"/>
    </location>
</feature>
<reference evidence="2 3" key="1">
    <citation type="journal article" date="2012" name="Science">
        <title>The Paleozoic origin of enzymatic lignin decomposition reconstructed from 31 fungal genomes.</title>
        <authorList>
            <person name="Floudas D."/>
            <person name="Binder M."/>
            <person name="Riley R."/>
            <person name="Barry K."/>
            <person name="Blanchette R.A."/>
            <person name="Henrissat B."/>
            <person name="Martinez A.T."/>
            <person name="Otillar R."/>
            <person name="Spatafora J.W."/>
            <person name="Yadav J.S."/>
            <person name="Aerts A."/>
            <person name="Benoit I."/>
            <person name="Boyd A."/>
            <person name="Carlson A."/>
            <person name="Copeland A."/>
            <person name="Coutinho P.M."/>
            <person name="de Vries R.P."/>
            <person name="Ferreira P."/>
            <person name="Findley K."/>
            <person name="Foster B."/>
            <person name="Gaskell J."/>
            <person name="Glotzer D."/>
            <person name="Gorecki P."/>
            <person name="Heitman J."/>
            <person name="Hesse C."/>
            <person name="Hori C."/>
            <person name="Igarashi K."/>
            <person name="Jurgens J.A."/>
            <person name="Kallen N."/>
            <person name="Kersten P."/>
            <person name="Kohler A."/>
            <person name="Kuees U."/>
            <person name="Kumar T.K.A."/>
            <person name="Kuo A."/>
            <person name="LaButti K."/>
            <person name="Larrondo L.F."/>
            <person name="Lindquist E."/>
            <person name="Ling A."/>
            <person name="Lombard V."/>
            <person name="Lucas S."/>
            <person name="Lundell T."/>
            <person name="Martin R."/>
            <person name="McLaughlin D.J."/>
            <person name="Morgenstern I."/>
            <person name="Morin E."/>
            <person name="Murat C."/>
            <person name="Nagy L.G."/>
            <person name="Nolan M."/>
            <person name="Ohm R.A."/>
            <person name="Patyshakuliyeva A."/>
            <person name="Rokas A."/>
            <person name="Ruiz-Duenas F.J."/>
            <person name="Sabat G."/>
            <person name="Salamov A."/>
            <person name="Samejima M."/>
            <person name="Schmutz J."/>
            <person name="Slot J.C."/>
            <person name="St John F."/>
            <person name="Stenlid J."/>
            <person name="Sun H."/>
            <person name="Sun S."/>
            <person name="Syed K."/>
            <person name="Tsang A."/>
            <person name="Wiebenga A."/>
            <person name="Young D."/>
            <person name="Pisabarro A."/>
            <person name="Eastwood D.C."/>
            <person name="Martin F."/>
            <person name="Cullen D."/>
            <person name="Grigoriev I.V."/>
            <person name="Hibbett D.S."/>
        </authorList>
    </citation>
    <scope>NUCLEOTIDE SEQUENCE [LARGE SCALE GENOMIC DNA]</scope>
    <source>
        <strain evidence="2 3">DJM-731 SS1</strain>
    </source>
</reference>
<dbReference type="HOGENOM" id="CLU_1184970_0_0_1"/>
<sequence length="251" mass="27023">MLTLLKLSALTLVVPAYASSWGLVAPSGNTWIQMVWTQHVPQAPPADVTGGPWYFWCGLEPDGGGVIQPVMAYHGPEGQMTNPNPSFPQVYAMNEQLWSLPWNYGQAGAPAYQESTGIWVAENDQVACSVTWENGIWTQSANVITGQAAGQSITMNTDPNGFFLGENSGFDNTIFAVCETELDGTQAGEWNYPIVFTDLFLRAASSSGVEALCSDPVGNGQLGGVGSIQFEDFSMFDPETCHWSTVTLLPP</sequence>
<keyword evidence="3" id="KW-1185">Reference proteome</keyword>
<evidence type="ECO:0000256" key="1">
    <source>
        <dbReference type="SAM" id="SignalP"/>
    </source>
</evidence>
<dbReference type="RefSeq" id="XP_040628555.1">
    <property type="nucleotide sequence ID" value="XM_040767457.1"/>
</dbReference>
<dbReference type="EMBL" id="JH795864">
    <property type="protein sequence ID" value="EJU01658.1"/>
    <property type="molecule type" value="Genomic_DNA"/>
</dbReference>
<keyword evidence="1" id="KW-0732">Signal</keyword>
<evidence type="ECO:0000313" key="3">
    <source>
        <dbReference type="Proteomes" id="UP000030653"/>
    </source>
</evidence>
<evidence type="ECO:0000313" key="2">
    <source>
        <dbReference type="EMBL" id="EJU01658.1"/>
    </source>
</evidence>
<gene>
    <name evidence="2" type="ORF">DACRYDRAFT_100473</name>
</gene>
<accession>M5GC99</accession>
<evidence type="ECO:0008006" key="4">
    <source>
        <dbReference type="Google" id="ProtNLM"/>
    </source>
</evidence>
<proteinExistence type="predicted"/>
<protein>
    <recommendedName>
        <fullName evidence="4">Concanavalin A-like lectin/glucanase</fullName>
    </recommendedName>
</protein>
<dbReference type="GeneID" id="63682519"/>
<feature type="chain" id="PRO_5004067632" description="Concanavalin A-like lectin/glucanase" evidence="1">
    <location>
        <begin position="19"/>
        <end position="251"/>
    </location>
</feature>
<dbReference type="AlphaFoldDB" id="M5GC99"/>
<organism evidence="2 3">
    <name type="scientific">Dacryopinax primogenitus (strain DJM 731)</name>
    <name type="common">Brown rot fungus</name>
    <dbReference type="NCBI Taxonomy" id="1858805"/>
    <lineage>
        <taxon>Eukaryota</taxon>
        <taxon>Fungi</taxon>
        <taxon>Dikarya</taxon>
        <taxon>Basidiomycota</taxon>
        <taxon>Agaricomycotina</taxon>
        <taxon>Dacrymycetes</taxon>
        <taxon>Dacrymycetales</taxon>
        <taxon>Dacrymycetaceae</taxon>
        <taxon>Dacryopinax</taxon>
    </lineage>
</organism>
<name>M5GC99_DACPD</name>